<comment type="catalytic activity">
    <reaction evidence="5">
        <text>O-phospho-L-tyrosyl-[protein] + H2O = L-tyrosyl-[protein] + phosphate</text>
        <dbReference type="Rhea" id="RHEA:10684"/>
        <dbReference type="Rhea" id="RHEA-COMP:10136"/>
        <dbReference type="Rhea" id="RHEA-COMP:20101"/>
        <dbReference type="ChEBI" id="CHEBI:15377"/>
        <dbReference type="ChEBI" id="CHEBI:43474"/>
        <dbReference type="ChEBI" id="CHEBI:46858"/>
        <dbReference type="ChEBI" id="CHEBI:61978"/>
        <dbReference type="EC" id="3.1.3.48"/>
    </reaction>
</comment>
<evidence type="ECO:0000256" key="4">
    <source>
        <dbReference type="ARBA" id="ARBA00022912"/>
    </source>
</evidence>
<comment type="caution">
    <text evidence="6">The sequence shown here is derived from an EMBL/GenBank/DDBJ whole genome shotgun (WGS) entry which is preliminary data.</text>
</comment>
<comment type="similarity">
    <text evidence="1">Belongs to the metallo-dependent hydrolases superfamily. CpsB/CapC family.</text>
</comment>
<dbReference type="SUPFAM" id="SSF89550">
    <property type="entry name" value="PHP domain-like"/>
    <property type="match status" value="1"/>
</dbReference>
<dbReference type="InterPro" id="IPR016195">
    <property type="entry name" value="Pol/histidinol_Pase-like"/>
</dbReference>
<sequence>MIDFHSHILHGVDDGSKDEDMTVDMLNLAVKSGTTGIVATPHFFRGRFQVPYEVIEKEVEKLKILAREKGVDIEIFCGQEVYYTSRILESFQCGDISTIEDSRYMLIEFPFREFSVDEVINDIYELQLKGVVPIIAHPERYKKFIEAPHLINKFVEEGFLFQLNTGSIAGDFGRDVKKTAELFVKHKIYSTIGSDGHRCDVRTTDMTAGIKAIEKINPRYVKDIENTSEEILKNNKVSFQGEKIKKSLRIISLFKR</sequence>
<keyword evidence="7" id="KW-1185">Reference proteome</keyword>
<dbReference type="PIRSF" id="PIRSF016557">
    <property type="entry name" value="Caps_synth_CpsB"/>
    <property type="match status" value="1"/>
</dbReference>
<keyword evidence="3" id="KW-0378">Hydrolase</keyword>
<name>A0A084JIF1_9CLOT</name>
<evidence type="ECO:0000256" key="5">
    <source>
        <dbReference type="ARBA" id="ARBA00051722"/>
    </source>
</evidence>
<protein>
    <recommendedName>
        <fullName evidence="2">protein-tyrosine-phosphatase</fullName>
        <ecNumber evidence="2">3.1.3.48</ecNumber>
    </recommendedName>
</protein>
<dbReference type="RefSeq" id="WP_035129093.1">
    <property type="nucleotide sequence ID" value="NZ_JPMD01000001.1"/>
</dbReference>
<accession>A0A084JIF1</accession>
<evidence type="ECO:0000256" key="2">
    <source>
        <dbReference type="ARBA" id="ARBA00013064"/>
    </source>
</evidence>
<keyword evidence="4" id="KW-0904">Protein phosphatase</keyword>
<evidence type="ECO:0000313" key="6">
    <source>
        <dbReference type="EMBL" id="KEZ88735.1"/>
    </source>
</evidence>
<organism evidence="6 7">
    <name type="scientific">Clostridium sulfidigenes</name>
    <dbReference type="NCBI Taxonomy" id="318464"/>
    <lineage>
        <taxon>Bacteria</taxon>
        <taxon>Bacillati</taxon>
        <taxon>Bacillota</taxon>
        <taxon>Clostridia</taxon>
        <taxon>Eubacteriales</taxon>
        <taxon>Clostridiaceae</taxon>
        <taxon>Clostridium</taxon>
    </lineage>
</organism>
<evidence type="ECO:0000256" key="3">
    <source>
        <dbReference type="ARBA" id="ARBA00022801"/>
    </source>
</evidence>
<dbReference type="EMBL" id="JPMD01000001">
    <property type="protein sequence ID" value="KEZ88735.1"/>
    <property type="molecule type" value="Genomic_DNA"/>
</dbReference>
<dbReference type="AlphaFoldDB" id="A0A084JIF1"/>
<dbReference type="STRING" id="318464.IO99_00745"/>
<proteinExistence type="inferred from homology"/>
<gene>
    <name evidence="6" type="ORF">IO99_00745</name>
</gene>
<dbReference type="PANTHER" id="PTHR39181">
    <property type="entry name" value="TYROSINE-PROTEIN PHOSPHATASE YWQE"/>
    <property type="match status" value="1"/>
</dbReference>
<dbReference type="GO" id="GO:0030145">
    <property type="term" value="F:manganese ion binding"/>
    <property type="evidence" value="ECO:0007669"/>
    <property type="project" value="InterPro"/>
</dbReference>
<dbReference type="InterPro" id="IPR016667">
    <property type="entry name" value="Caps_polysacc_synth_CpsB/CapC"/>
</dbReference>
<evidence type="ECO:0000256" key="1">
    <source>
        <dbReference type="ARBA" id="ARBA00005750"/>
    </source>
</evidence>
<dbReference type="EC" id="3.1.3.48" evidence="2"/>
<dbReference type="Proteomes" id="UP000028542">
    <property type="component" value="Unassembled WGS sequence"/>
</dbReference>
<reference evidence="6 7" key="1">
    <citation type="submission" date="2014-07" db="EMBL/GenBank/DDBJ databases">
        <title>Draft genome of Clostridium sulfidigenes 113A isolated from sediments associated with methane hydrate from Krishna Godavari basin.</title>
        <authorList>
            <person name="Honkalas V.S."/>
            <person name="Dabir A.P."/>
            <person name="Arora P."/>
            <person name="Dhakephalkar P.K."/>
        </authorList>
    </citation>
    <scope>NUCLEOTIDE SEQUENCE [LARGE SCALE GENOMIC DNA]</scope>
    <source>
        <strain evidence="6 7">113A</strain>
    </source>
</reference>
<dbReference type="GO" id="GO:0004725">
    <property type="term" value="F:protein tyrosine phosphatase activity"/>
    <property type="evidence" value="ECO:0007669"/>
    <property type="project" value="UniProtKB-EC"/>
</dbReference>
<dbReference type="Pfam" id="PF19567">
    <property type="entry name" value="CpsB_CapC"/>
    <property type="match status" value="1"/>
</dbReference>
<dbReference type="Gene3D" id="3.20.20.140">
    <property type="entry name" value="Metal-dependent hydrolases"/>
    <property type="match status" value="1"/>
</dbReference>
<dbReference type="eggNOG" id="COG4464">
    <property type="taxonomic scope" value="Bacteria"/>
</dbReference>
<evidence type="ECO:0000313" key="7">
    <source>
        <dbReference type="Proteomes" id="UP000028542"/>
    </source>
</evidence>
<dbReference type="PANTHER" id="PTHR39181:SF1">
    <property type="entry name" value="TYROSINE-PROTEIN PHOSPHATASE YWQE"/>
    <property type="match status" value="1"/>
</dbReference>